<dbReference type="PANTHER" id="PTHR30086:SF20">
    <property type="entry name" value="ARGININE EXPORTER PROTEIN ARGO-RELATED"/>
    <property type="match status" value="1"/>
</dbReference>
<dbReference type="EMBL" id="CADILH010000007">
    <property type="protein sequence ID" value="CAB3935143.1"/>
    <property type="molecule type" value="Genomic_DNA"/>
</dbReference>
<dbReference type="GO" id="GO:0015171">
    <property type="term" value="F:amino acid transmembrane transporter activity"/>
    <property type="evidence" value="ECO:0007669"/>
    <property type="project" value="TreeGrafter"/>
</dbReference>
<organism evidence="7 8">
    <name type="scientific">Achromobacter insolitus</name>
    <dbReference type="NCBI Taxonomy" id="217204"/>
    <lineage>
        <taxon>Bacteria</taxon>
        <taxon>Pseudomonadati</taxon>
        <taxon>Pseudomonadota</taxon>
        <taxon>Betaproteobacteria</taxon>
        <taxon>Burkholderiales</taxon>
        <taxon>Alcaligenaceae</taxon>
        <taxon>Achromobacter</taxon>
    </lineage>
</organism>
<evidence type="ECO:0000256" key="4">
    <source>
        <dbReference type="ARBA" id="ARBA00022989"/>
    </source>
</evidence>
<name>A0A6S7F4R9_9BURK</name>
<comment type="subcellular location">
    <subcellularLocation>
        <location evidence="1">Cell membrane</location>
        <topology evidence="1">Multi-pass membrane protein</topology>
    </subcellularLocation>
</comment>
<feature type="transmembrane region" description="Helical" evidence="6">
    <location>
        <begin position="110"/>
        <end position="132"/>
    </location>
</feature>
<keyword evidence="3 6" id="KW-0812">Transmembrane</keyword>
<feature type="transmembrane region" description="Helical" evidence="6">
    <location>
        <begin position="63"/>
        <end position="89"/>
    </location>
</feature>
<evidence type="ECO:0000256" key="3">
    <source>
        <dbReference type="ARBA" id="ARBA00022692"/>
    </source>
</evidence>
<dbReference type="AlphaFoldDB" id="A0A6S7F4R9"/>
<dbReference type="Pfam" id="PF01810">
    <property type="entry name" value="LysE"/>
    <property type="match status" value="1"/>
</dbReference>
<evidence type="ECO:0000256" key="1">
    <source>
        <dbReference type="ARBA" id="ARBA00004651"/>
    </source>
</evidence>
<dbReference type="GeneID" id="92762034"/>
<accession>A0A6S7F4R9</accession>
<protein>
    <submittedName>
        <fullName evidence="7">Homoserine/homoserine lactone efflux protein</fullName>
    </submittedName>
</protein>
<evidence type="ECO:0000256" key="6">
    <source>
        <dbReference type="SAM" id="Phobius"/>
    </source>
</evidence>
<evidence type="ECO:0000256" key="2">
    <source>
        <dbReference type="ARBA" id="ARBA00022475"/>
    </source>
</evidence>
<keyword evidence="8" id="KW-1185">Reference proteome</keyword>
<keyword evidence="5 6" id="KW-0472">Membrane</keyword>
<evidence type="ECO:0000256" key="5">
    <source>
        <dbReference type="ARBA" id="ARBA00023136"/>
    </source>
</evidence>
<reference evidence="7 8" key="1">
    <citation type="submission" date="2020-04" db="EMBL/GenBank/DDBJ databases">
        <authorList>
            <person name="De Canck E."/>
        </authorList>
    </citation>
    <scope>NUCLEOTIDE SEQUENCE [LARGE SCALE GENOMIC DNA]</scope>
    <source>
        <strain evidence="7 8">LMG 6000</strain>
    </source>
</reference>
<dbReference type="GO" id="GO:0005886">
    <property type="term" value="C:plasma membrane"/>
    <property type="evidence" value="ECO:0007669"/>
    <property type="project" value="UniProtKB-SubCell"/>
</dbReference>
<dbReference type="PANTHER" id="PTHR30086">
    <property type="entry name" value="ARGININE EXPORTER PROTEIN ARGO"/>
    <property type="match status" value="1"/>
</dbReference>
<gene>
    <name evidence="7" type="primary">rhtB_6</name>
    <name evidence="7" type="ORF">LMG6000_04177</name>
</gene>
<keyword evidence="2" id="KW-1003">Cell membrane</keyword>
<feature type="transmembrane region" description="Helical" evidence="6">
    <location>
        <begin position="144"/>
        <end position="170"/>
    </location>
</feature>
<dbReference type="InterPro" id="IPR001123">
    <property type="entry name" value="LeuE-type"/>
</dbReference>
<sequence length="209" mass="21944">MSDQTQFFLFLAAAGALAVMPGPGLLYLTARALSEGRAVALRCCVGSFGGGLVHVAAGSAGLSALLLTSSTAFTVLKLAGSFYLLWLAWKTWHRAGAPQSAPGTWRRGGPAIQGFIVEATNPKTALFFLAFIPQFIDTKAGYVAMQFIALGAVSVVLNTAVALIVIVTAAHMQRRIAHHRGMVGYTQKGSALLLAALGFATLLVRRPQT</sequence>
<evidence type="ECO:0000313" key="8">
    <source>
        <dbReference type="Proteomes" id="UP000494183"/>
    </source>
</evidence>
<evidence type="ECO:0000313" key="7">
    <source>
        <dbReference type="EMBL" id="CAB3935143.1"/>
    </source>
</evidence>
<dbReference type="PIRSF" id="PIRSF006324">
    <property type="entry name" value="LeuE"/>
    <property type="match status" value="1"/>
</dbReference>
<dbReference type="Proteomes" id="UP000494183">
    <property type="component" value="Unassembled WGS sequence"/>
</dbReference>
<keyword evidence="4 6" id="KW-1133">Transmembrane helix</keyword>
<dbReference type="RefSeq" id="WP_197723191.1">
    <property type="nucleotide sequence ID" value="NZ_CADIJK010000001.1"/>
</dbReference>
<feature type="transmembrane region" description="Helical" evidence="6">
    <location>
        <begin position="6"/>
        <end position="27"/>
    </location>
</feature>
<feature type="transmembrane region" description="Helical" evidence="6">
    <location>
        <begin position="182"/>
        <end position="204"/>
    </location>
</feature>
<proteinExistence type="predicted"/>